<reference evidence="2 3" key="1">
    <citation type="submission" date="2023-07" db="EMBL/GenBank/DDBJ databases">
        <title>Genomic Encyclopedia of Type Strains, Phase IV (KMG-IV): sequencing the most valuable type-strain genomes for metagenomic binning, comparative biology and taxonomic classification.</title>
        <authorList>
            <person name="Goeker M."/>
        </authorList>
    </citation>
    <scope>NUCLEOTIDE SEQUENCE [LARGE SCALE GENOMIC DNA]</scope>
    <source>
        <strain evidence="2 3">B1-1</strain>
    </source>
</reference>
<sequence>MATMSPDEDEARTDRHEEAAVDDRLGTLLEAIEGERVPERLLKLAEMLQNELSIRRQRRRPN</sequence>
<proteinExistence type="predicted"/>
<gene>
    <name evidence="2" type="ORF">QO015_000231</name>
</gene>
<dbReference type="RefSeq" id="WP_266282022.1">
    <property type="nucleotide sequence ID" value="NZ_JAPKNF010000001.1"/>
</dbReference>
<dbReference type="Proteomes" id="UP001223743">
    <property type="component" value="Unassembled WGS sequence"/>
</dbReference>
<feature type="region of interest" description="Disordered" evidence="1">
    <location>
        <begin position="1"/>
        <end position="20"/>
    </location>
</feature>
<keyword evidence="3" id="KW-1185">Reference proteome</keyword>
<protein>
    <recommendedName>
        <fullName evidence="4">Anti-sigma factor NepR domain-containing protein</fullName>
    </recommendedName>
</protein>
<evidence type="ECO:0008006" key="4">
    <source>
        <dbReference type="Google" id="ProtNLM"/>
    </source>
</evidence>
<evidence type="ECO:0000256" key="1">
    <source>
        <dbReference type="SAM" id="MobiDB-lite"/>
    </source>
</evidence>
<feature type="compositionally biased region" description="Acidic residues" evidence="1">
    <location>
        <begin position="1"/>
        <end position="11"/>
    </location>
</feature>
<organism evidence="2 3">
    <name type="scientific">Kaistia geumhonensis</name>
    <dbReference type="NCBI Taxonomy" id="410839"/>
    <lineage>
        <taxon>Bacteria</taxon>
        <taxon>Pseudomonadati</taxon>
        <taxon>Pseudomonadota</taxon>
        <taxon>Alphaproteobacteria</taxon>
        <taxon>Hyphomicrobiales</taxon>
        <taxon>Kaistiaceae</taxon>
        <taxon>Kaistia</taxon>
    </lineage>
</organism>
<evidence type="ECO:0000313" key="3">
    <source>
        <dbReference type="Proteomes" id="UP001223743"/>
    </source>
</evidence>
<evidence type="ECO:0000313" key="2">
    <source>
        <dbReference type="EMBL" id="MDQ0514618.1"/>
    </source>
</evidence>
<name>A0ABU0M183_9HYPH</name>
<dbReference type="EMBL" id="JAUSWJ010000001">
    <property type="protein sequence ID" value="MDQ0514618.1"/>
    <property type="molecule type" value="Genomic_DNA"/>
</dbReference>
<accession>A0ABU0M183</accession>
<comment type="caution">
    <text evidence="2">The sequence shown here is derived from an EMBL/GenBank/DDBJ whole genome shotgun (WGS) entry which is preliminary data.</text>
</comment>